<keyword evidence="3" id="KW-1185">Reference proteome</keyword>
<dbReference type="Proteomes" id="UP001341840">
    <property type="component" value="Unassembled WGS sequence"/>
</dbReference>
<evidence type="ECO:0000256" key="1">
    <source>
        <dbReference type="SAM" id="MobiDB-lite"/>
    </source>
</evidence>
<proteinExistence type="predicted"/>
<reference evidence="2 3" key="1">
    <citation type="journal article" date="2023" name="Plants (Basel)">
        <title>Bridging the Gap: Combining Genomics and Transcriptomics Approaches to Understand Stylosanthes scabra, an Orphan Legume from the Brazilian Caatinga.</title>
        <authorList>
            <person name="Ferreira-Neto J.R.C."/>
            <person name="da Silva M.D."/>
            <person name="Binneck E."/>
            <person name="de Melo N.F."/>
            <person name="da Silva R.H."/>
            <person name="de Melo A.L.T.M."/>
            <person name="Pandolfi V."/>
            <person name="Bustamante F.O."/>
            <person name="Brasileiro-Vidal A.C."/>
            <person name="Benko-Iseppon A.M."/>
        </authorList>
    </citation>
    <scope>NUCLEOTIDE SEQUENCE [LARGE SCALE GENOMIC DNA]</scope>
    <source>
        <tissue evidence="2">Leaves</tissue>
    </source>
</reference>
<feature type="region of interest" description="Disordered" evidence="1">
    <location>
        <begin position="1"/>
        <end position="63"/>
    </location>
</feature>
<comment type="caution">
    <text evidence="2">The sequence shown here is derived from an EMBL/GenBank/DDBJ whole genome shotgun (WGS) entry which is preliminary data.</text>
</comment>
<feature type="compositionally biased region" description="Polar residues" evidence="1">
    <location>
        <begin position="1"/>
        <end position="18"/>
    </location>
</feature>
<evidence type="ECO:0000313" key="2">
    <source>
        <dbReference type="EMBL" id="MED6108093.1"/>
    </source>
</evidence>
<gene>
    <name evidence="2" type="ORF">PIB30_020188</name>
</gene>
<accession>A0ABU6Q8F7</accession>
<name>A0ABU6Q8F7_9FABA</name>
<protein>
    <submittedName>
        <fullName evidence="2">Uncharacterized protein</fullName>
    </submittedName>
</protein>
<sequence>MSSENSPHSTPGSATVAASKSAMDTAAKSLVKNRPRQFPRRNRLRKIPLPKKKSPQKKKSQMADRLIEMEPEELDWPLLKAHLRAPEGEHPIVRSLFEEVLKRDPYNVIALHRFFVATFELKIPINQRKIFAKV</sequence>
<organism evidence="2 3">
    <name type="scientific">Stylosanthes scabra</name>
    <dbReference type="NCBI Taxonomy" id="79078"/>
    <lineage>
        <taxon>Eukaryota</taxon>
        <taxon>Viridiplantae</taxon>
        <taxon>Streptophyta</taxon>
        <taxon>Embryophyta</taxon>
        <taxon>Tracheophyta</taxon>
        <taxon>Spermatophyta</taxon>
        <taxon>Magnoliopsida</taxon>
        <taxon>eudicotyledons</taxon>
        <taxon>Gunneridae</taxon>
        <taxon>Pentapetalae</taxon>
        <taxon>rosids</taxon>
        <taxon>fabids</taxon>
        <taxon>Fabales</taxon>
        <taxon>Fabaceae</taxon>
        <taxon>Papilionoideae</taxon>
        <taxon>50 kb inversion clade</taxon>
        <taxon>dalbergioids sensu lato</taxon>
        <taxon>Dalbergieae</taxon>
        <taxon>Pterocarpus clade</taxon>
        <taxon>Stylosanthes</taxon>
    </lineage>
</organism>
<feature type="compositionally biased region" description="Basic residues" evidence="1">
    <location>
        <begin position="31"/>
        <end position="60"/>
    </location>
</feature>
<dbReference type="EMBL" id="JASCZI010000064">
    <property type="protein sequence ID" value="MED6108093.1"/>
    <property type="molecule type" value="Genomic_DNA"/>
</dbReference>
<evidence type="ECO:0000313" key="3">
    <source>
        <dbReference type="Proteomes" id="UP001341840"/>
    </source>
</evidence>